<protein>
    <submittedName>
        <fullName evidence="2">Mobile element protein</fullName>
    </submittedName>
</protein>
<dbReference type="Proteomes" id="UP000218160">
    <property type="component" value="Chromosome 1"/>
</dbReference>
<keyword evidence="1" id="KW-0812">Transmembrane</keyword>
<reference evidence="3" key="1">
    <citation type="submission" date="2017-04" db="EMBL/GenBank/DDBJ databases">
        <title>Genome evolution of the luminous symbionts of deep sea anglerfish.</title>
        <authorList>
            <person name="Hendry T.A."/>
        </authorList>
    </citation>
    <scope>NUCLEOTIDE SEQUENCE [LARGE SCALE GENOMIC DNA]</scope>
</reference>
<organism evidence="2 3">
    <name type="scientific">Candidatus Enterovibrio altilux</name>
    <dbReference type="NCBI Taxonomy" id="1927128"/>
    <lineage>
        <taxon>Bacteria</taxon>
        <taxon>Pseudomonadati</taxon>
        <taxon>Pseudomonadota</taxon>
        <taxon>Gammaproteobacteria</taxon>
        <taxon>Vibrionales</taxon>
        <taxon>Vibrionaceae</taxon>
        <taxon>Enterovibrio</taxon>
    </lineage>
</organism>
<keyword evidence="1" id="KW-1133">Transmembrane helix</keyword>
<dbReference type="EMBL" id="CP020660">
    <property type="protein sequence ID" value="ATF09705.1"/>
    <property type="molecule type" value="Genomic_DNA"/>
</dbReference>
<feature type="transmembrane region" description="Helical" evidence="1">
    <location>
        <begin position="26"/>
        <end position="47"/>
    </location>
</feature>
<accession>A0A291B9N9</accession>
<evidence type="ECO:0000256" key="1">
    <source>
        <dbReference type="SAM" id="Phobius"/>
    </source>
</evidence>
<dbReference type="AlphaFoldDB" id="A0A291B9N9"/>
<gene>
    <name evidence="2" type="ORF">BTN50_1216</name>
</gene>
<dbReference type="KEGG" id="elux:BTN50_1216"/>
<evidence type="ECO:0000313" key="3">
    <source>
        <dbReference type="Proteomes" id="UP000218160"/>
    </source>
</evidence>
<keyword evidence="3" id="KW-1185">Reference proteome</keyword>
<keyword evidence="1" id="KW-0472">Membrane</keyword>
<proteinExistence type="predicted"/>
<name>A0A291B9N9_9GAMM</name>
<evidence type="ECO:0000313" key="2">
    <source>
        <dbReference type="EMBL" id="ATF09705.1"/>
    </source>
</evidence>
<sequence length="65" mass="7320">MLNKPFSNGIKLNEVIMEGSHLFSDLAIMMALMVKRVLSMLLSCSYYSCISKRAKTVNVAFKTED</sequence>